<keyword evidence="3" id="KW-0597">Phosphoprotein</keyword>
<evidence type="ECO:0000256" key="9">
    <source>
        <dbReference type="ARBA" id="ARBA00035130"/>
    </source>
</evidence>
<reference evidence="12" key="1">
    <citation type="submission" date="2024-06" db="EMBL/GenBank/DDBJ databases">
        <authorList>
            <person name="Liu X."/>
            <person name="Lenzi L."/>
            <person name="Haldenby T S."/>
            <person name="Uol C."/>
        </authorList>
    </citation>
    <scope>NUCLEOTIDE SEQUENCE</scope>
</reference>
<evidence type="ECO:0000256" key="8">
    <source>
        <dbReference type="ARBA" id="ARBA00032055"/>
    </source>
</evidence>
<proteinExistence type="inferred from homology"/>
<dbReference type="Pfam" id="PF01084">
    <property type="entry name" value="Ribosomal_S18"/>
    <property type="match status" value="1"/>
</dbReference>
<gene>
    <name evidence="12" type="ORF">CDAUBV1_LOCUS16678</name>
</gene>
<evidence type="ECO:0000256" key="5">
    <source>
        <dbReference type="ARBA" id="ARBA00022980"/>
    </source>
</evidence>
<evidence type="ECO:0000256" key="3">
    <source>
        <dbReference type="ARBA" id="ARBA00022553"/>
    </source>
</evidence>
<dbReference type="EMBL" id="CAXLJL010000867">
    <property type="protein sequence ID" value="CAL5141437.1"/>
    <property type="molecule type" value="Genomic_DNA"/>
</dbReference>
<comment type="caution">
    <text evidence="12">The sequence shown here is derived from an EMBL/GenBank/DDBJ whole genome shotgun (WGS) entry which is preliminary data.</text>
</comment>
<comment type="similarity">
    <text evidence="2">Belongs to the bacterial ribosomal protein bS18 family. Mitochondrion-specific ribosomal protein mS40 subfamily.</text>
</comment>
<dbReference type="PANTHER" id="PTHR13329:SF2">
    <property type="entry name" value="SMALL RIBOSOMAL SUBUNIT PROTEIN MS40"/>
    <property type="match status" value="1"/>
</dbReference>
<keyword evidence="6" id="KW-0496">Mitochondrion</keyword>
<dbReference type="InterPro" id="IPR040054">
    <property type="entry name" value="MRPS18B"/>
</dbReference>
<dbReference type="AlphaFoldDB" id="A0AAV2TYV4"/>
<dbReference type="GO" id="GO:1990904">
    <property type="term" value="C:ribonucleoprotein complex"/>
    <property type="evidence" value="ECO:0007669"/>
    <property type="project" value="UniProtKB-KW"/>
</dbReference>
<feature type="region of interest" description="Disordered" evidence="11">
    <location>
        <begin position="55"/>
        <end position="88"/>
    </location>
</feature>
<dbReference type="Gene3D" id="4.10.640.10">
    <property type="entry name" value="Ribosomal protein S18"/>
    <property type="match status" value="1"/>
</dbReference>
<dbReference type="GO" id="GO:0032543">
    <property type="term" value="P:mitochondrial translation"/>
    <property type="evidence" value="ECO:0007669"/>
    <property type="project" value="InterPro"/>
</dbReference>
<dbReference type="GO" id="GO:0005840">
    <property type="term" value="C:ribosome"/>
    <property type="evidence" value="ECO:0007669"/>
    <property type="project" value="UniProtKB-KW"/>
</dbReference>
<dbReference type="InterPro" id="IPR001648">
    <property type="entry name" value="Ribosomal_bS18"/>
</dbReference>
<accession>A0AAV2TYV4</accession>
<evidence type="ECO:0000256" key="11">
    <source>
        <dbReference type="SAM" id="MobiDB-lite"/>
    </source>
</evidence>
<evidence type="ECO:0000256" key="2">
    <source>
        <dbReference type="ARBA" id="ARBA00006136"/>
    </source>
</evidence>
<organism evidence="12 13">
    <name type="scientific">Calicophoron daubneyi</name>
    <name type="common">Rumen fluke</name>
    <name type="synonym">Paramphistomum daubneyi</name>
    <dbReference type="NCBI Taxonomy" id="300641"/>
    <lineage>
        <taxon>Eukaryota</taxon>
        <taxon>Metazoa</taxon>
        <taxon>Spiralia</taxon>
        <taxon>Lophotrochozoa</taxon>
        <taxon>Platyhelminthes</taxon>
        <taxon>Trematoda</taxon>
        <taxon>Digenea</taxon>
        <taxon>Plagiorchiida</taxon>
        <taxon>Pronocephalata</taxon>
        <taxon>Paramphistomoidea</taxon>
        <taxon>Paramphistomidae</taxon>
        <taxon>Calicophoron</taxon>
    </lineage>
</organism>
<keyword evidence="7" id="KW-0687">Ribonucleoprotein</keyword>
<evidence type="ECO:0000313" key="12">
    <source>
        <dbReference type="EMBL" id="CAL5141437.1"/>
    </source>
</evidence>
<keyword evidence="5" id="KW-0689">Ribosomal protein</keyword>
<comment type="subcellular location">
    <subcellularLocation>
        <location evidence="1">Mitochondrion</location>
    </subcellularLocation>
</comment>
<dbReference type="PANTHER" id="PTHR13329">
    <property type="entry name" value="MITOCHONDRIAL RIBOSOMAL PROTEIN S18B"/>
    <property type="match status" value="1"/>
</dbReference>
<dbReference type="GO" id="GO:0005739">
    <property type="term" value="C:mitochondrion"/>
    <property type="evidence" value="ECO:0007669"/>
    <property type="project" value="UniProtKB-SubCell"/>
</dbReference>
<evidence type="ECO:0000256" key="1">
    <source>
        <dbReference type="ARBA" id="ARBA00004173"/>
    </source>
</evidence>
<dbReference type="SUPFAM" id="SSF46911">
    <property type="entry name" value="Ribosomal protein S18"/>
    <property type="match status" value="1"/>
</dbReference>
<name>A0AAV2TYV4_CALDB</name>
<evidence type="ECO:0000256" key="6">
    <source>
        <dbReference type="ARBA" id="ARBA00023128"/>
    </source>
</evidence>
<protein>
    <recommendedName>
        <fullName evidence="9">Small ribosomal subunit protein mS40</fullName>
    </recommendedName>
    <alternativeName>
        <fullName evidence="8">28S ribosomal protein S18-2, mitochondrial</fullName>
    </alternativeName>
    <alternativeName>
        <fullName evidence="10">28S ribosomal protein S18b, mitochondrial</fullName>
    </alternativeName>
</protein>
<dbReference type="Proteomes" id="UP001497525">
    <property type="component" value="Unassembled WGS sequence"/>
</dbReference>
<evidence type="ECO:0000256" key="4">
    <source>
        <dbReference type="ARBA" id="ARBA00022946"/>
    </source>
</evidence>
<dbReference type="GO" id="GO:0003735">
    <property type="term" value="F:structural constituent of ribosome"/>
    <property type="evidence" value="ECO:0007669"/>
    <property type="project" value="InterPro"/>
</dbReference>
<evidence type="ECO:0000256" key="10">
    <source>
        <dbReference type="ARBA" id="ARBA00035515"/>
    </source>
</evidence>
<dbReference type="InterPro" id="IPR036870">
    <property type="entry name" value="Ribosomal_bS18_sf"/>
</dbReference>
<evidence type="ECO:0000313" key="13">
    <source>
        <dbReference type="Proteomes" id="UP001497525"/>
    </source>
</evidence>
<evidence type="ECO:0000256" key="7">
    <source>
        <dbReference type="ARBA" id="ARBA00023274"/>
    </source>
</evidence>
<keyword evidence="4" id="KW-0809">Transit peptide</keyword>
<sequence length="333" mass="37656">MLTESLRTIFRRSPNFVGRLLLSAMPSASPKTMFSLIHYPSSRFMVRSQGVHTAATPAEQITVEEEGKEKEPDAPPSGPDDAATGPDINKIRKNARGKVYSPVDLATSLAYMESDVYKQTYRGKPVWFYYRRNFKGHYAPPRTRSNCVVGKKLVSSNPCPICRDEYLVVDYRNLSLLRQFINPVTSEILTPALTGVCQHQHKRLLLEIEKAQDIGTIEVWLPFRLYDYSEYYNYLPPEQLSALLKASGYVSTSSSSTSLSGVNPFTVDTHSLPPEIQELIRAFPSVMKSSGSAVKKQLPEITPPRVPNRYAMEEEHKKRLLARRRSRTIPDDV</sequence>